<reference evidence="1" key="1">
    <citation type="submission" date="2023-07" db="EMBL/GenBank/DDBJ databases">
        <title>draft genome sequence of fig (Ficus carica).</title>
        <authorList>
            <person name="Takahashi T."/>
            <person name="Nishimura K."/>
        </authorList>
    </citation>
    <scope>NUCLEOTIDE SEQUENCE</scope>
</reference>
<dbReference type="EMBL" id="BTGU01000098">
    <property type="protein sequence ID" value="GMN60327.1"/>
    <property type="molecule type" value="Genomic_DNA"/>
</dbReference>
<evidence type="ECO:0000313" key="1">
    <source>
        <dbReference type="EMBL" id="GMN60327.1"/>
    </source>
</evidence>
<evidence type="ECO:0000313" key="2">
    <source>
        <dbReference type="Proteomes" id="UP001187192"/>
    </source>
</evidence>
<comment type="caution">
    <text evidence="1">The sequence shown here is derived from an EMBL/GenBank/DDBJ whole genome shotgun (WGS) entry which is preliminary data.</text>
</comment>
<name>A0AA88DRH2_FICCA</name>
<sequence>MGPGRSDGCCVRVVDVAISGWLVMTSTWPKCLALEKRKLFIGEALSHFGGCLGQSTFQKPRSFYMQLFHLWSGWLAKDWSKASSQSKCGETAGLQSQTRDCFRDWSKNVLVYGVTDLAVGSF</sequence>
<protein>
    <submittedName>
        <fullName evidence="1">Uncharacterized protein</fullName>
    </submittedName>
</protein>
<dbReference type="Proteomes" id="UP001187192">
    <property type="component" value="Unassembled WGS sequence"/>
</dbReference>
<dbReference type="AlphaFoldDB" id="A0AA88DRH2"/>
<organism evidence="1 2">
    <name type="scientific">Ficus carica</name>
    <name type="common">Common fig</name>
    <dbReference type="NCBI Taxonomy" id="3494"/>
    <lineage>
        <taxon>Eukaryota</taxon>
        <taxon>Viridiplantae</taxon>
        <taxon>Streptophyta</taxon>
        <taxon>Embryophyta</taxon>
        <taxon>Tracheophyta</taxon>
        <taxon>Spermatophyta</taxon>
        <taxon>Magnoliopsida</taxon>
        <taxon>eudicotyledons</taxon>
        <taxon>Gunneridae</taxon>
        <taxon>Pentapetalae</taxon>
        <taxon>rosids</taxon>
        <taxon>fabids</taxon>
        <taxon>Rosales</taxon>
        <taxon>Moraceae</taxon>
        <taxon>Ficeae</taxon>
        <taxon>Ficus</taxon>
    </lineage>
</organism>
<gene>
    <name evidence="1" type="ORF">TIFTF001_029428</name>
</gene>
<proteinExistence type="predicted"/>
<keyword evidence="2" id="KW-1185">Reference proteome</keyword>
<accession>A0AA88DRH2</accession>